<accession>A0A7Z9CGH3</accession>
<dbReference type="AlphaFoldDB" id="A0A7Z9CGH3"/>
<feature type="coiled-coil region" evidence="1">
    <location>
        <begin position="32"/>
        <end position="73"/>
    </location>
</feature>
<dbReference type="RefSeq" id="WP_125150843.1">
    <property type="nucleotide sequence ID" value="NZ_UYIV01000001.1"/>
</dbReference>
<evidence type="ECO:0000256" key="1">
    <source>
        <dbReference type="SAM" id="Coils"/>
    </source>
</evidence>
<keyword evidence="1" id="KW-0175">Coiled coil</keyword>
<proteinExistence type="predicted"/>
<reference evidence="2 3" key="1">
    <citation type="submission" date="2018-11" db="EMBL/GenBank/DDBJ databases">
        <authorList>
            <consortium name="Pathogen Informatics"/>
        </authorList>
    </citation>
    <scope>NUCLEOTIDE SEQUENCE [LARGE SCALE GENOMIC DNA]</scope>
    <source>
        <strain evidence="2 3">NCTC12929</strain>
    </source>
</reference>
<dbReference type="EMBL" id="UYIV01000001">
    <property type="protein sequence ID" value="VDH03366.1"/>
    <property type="molecule type" value="Genomic_DNA"/>
</dbReference>
<name>A0A7Z9CGH3_9FLAO</name>
<sequence length="103" mass="11748">MARKSFAELCTSAQLLVEAINKREGNLPVGVTSELKDQLNTAQQRAVQANVEQEKLKALLKEKTAELDSYIAQIENTYAHLKKYIKMGVPQELWREFGIEDKR</sequence>
<organism evidence="2 3">
    <name type="scientific">Bergeyella zoohelcum</name>
    <dbReference type="NCBI Taxonomy" id="1015"/>
    <lineage>
        <taxon>Bacteria</taxon>
        <taxon>Pseudomonadati</taxon>
        <taxon>Bacteroidota</taxon>
        <taxon>Flavobacteriia</taxon>
        <taxon>Flavobacteriales</taxon>
        <taxon>Weeksellaceae</taxon>
        <taxon>Bergeyella</taxon>
    </lineage>
</organism>
<dbReference type="Proteomes" id="UP000270205">
    <property type="component" value="Unassembled WGS sequence"/>
</dbReference>
<comment type="caution">
    <text evidence="2">The sequence shown here is derived from an EMBL/GenBank/DDBJ whole genome shotgun (WGS) entry which is preliminary data.</text>
</comment>
<evidence type="ECO:0000313" key="3">
    <source>
        <dbReference type="Proteomes" id="UP000270205"/>
    </source>
</evidence>
<evidence type="ECO:0008006" key="4">
    <source>
        <dbReference type="Google" id="ProtNLM"/>
    </source>
</evidence>
<protein>
    <recommendedName>
        <fullName evidence="4">Membrane-binding protein</fullName>
    </recommendedName>
</protein>
<evidence type="ECO:0000313" key="2">
    <source>
        <dbReference type="EMBL" id="VDH03366.1"/>
    </source>
</evidence>
<gene>
    <name evidence="2" type="ORF">NCTC12929_00748</name>
</gene>